<dbReference type="AlphaFoldDB" id="A0A914YMS7"/>
<sequence length="161" mass="18215">MRLIVLTLLSYYFLIWEGESAVHVRAPTCIHEGFVWRQVKDLIHNGATQVWRCTKKSCNARAHSPVGTEELTVKKVHNHRTSATSIELIDAKRSLKDRAKTDSRVETRNLVADVQNTLSNDAATRLNSATAARMVQRARELPGRKEVDAKEIENVIIDKEV</sequence>
<dbReference type="Gene3D" id="2.20.25.240">
    <property type="match status" value="1"/>
</dbReference>
<evidence type="ECO:0000313" key="2">
    <source>
        <dbReference type="Proteomes" id="UP000887577"/>
    </source>
</evidence>
<evidence type="ECO:0000313" key="3">
    <source>
        <dbReference type="WBParaSite" id="PSU_v2.g20692.t1"/>
    </source>
</evidence>
<keyword evidence="1" id="KW-0732">Signal</keyword>
<feature type="signal peptide" evidence="1">
    <location>
        <begin position="1"/>
        <end position="21"/>
    </location>
</feature>
<proteinExistence type="predicted"/>
<keyword evidence="2" id="KW-1185">Reference proteome</keyword>
<organism evidence="2 3">
    <name type="scientific">Panagrolaimus superbus</name>
    <dbReference type="NCBI Taxonomy" id="310955"/>
    <lineage>
        <taxon>Eukaryota</taxon>
        <taxon>Metazoa</taxon>
        <taxon>Ecdysozoa</taxon>
        <taxon>Nematoda</taxon>
        <taxon>Chromadorea</taxon>
        <taxon>Rhabditida</taxon>
        <taxon>Tylenchina</taxon>
        <taxon>Panagrolaimomorpha</taxon>
        <taxon>Panagrolaimoidea</taxon>
        <taxon>Panagrolaimidae</taxon>
        <taxon>Panagrolaimus</taxon>
    </lineage>
</organism>
<evidence type="ECO:0000256" key="1">
    <source>
        <dbReference type="SAM" id="SignalP"/>
    </source>
</evidence>
<accession>A0A914YMS7</accession>
<reference evidence="3" key="1">
    <citation type="submission" date="2022-11" db="UniProtKB">
        <authorList>
            <consortium name="WormBaseParasite"/>
        </authorList>
    </citation>
    <scope>IDENTIFICATION</scope>
</reference>
<dbReference type="WBParaSite" id="PSU_v2.g20692.t1">
    <property type="protein sequence ID" value="PSU_v2.g20692.t1"/>
    <property type="gene ID" value="PSU_v2.g20692"/>
</dbReference>
<dbReference type="Proteomes" id="UP000887577">
    <property type="component" value="Unplaced"/>
</dbReference>
<name>A0A914YMS7_9BILA</name>
<feature type="chain" id="PRO_5036857417" evidence="1">
    <location>
        <begin position="22"/>
        <end position="161"/>
    </location>
</feature>
<protein>
    <submittedName>
        <fullName evidence="3">FLYWCH-type domain-containing protein</fullName>
    </submittedName>
</protein>